<gene>
    <name evidence="1" type="ORF">O53_366</name>
</gene>
<accession>L7EBU7</accession>
<name>L7EBU7_MICAE</name>
<dbReference type="AlphaFoldDB" id="L7EBU7"/>
<protein>
    <submittedName>
        <fullName evidence="1">Uncharacterized protein</fullName>
    </submittedName>
</protein>
<reference evidence="1 2" key="1">
    <citation type="journal article" date="2013" name="Genome Announc.">
        <title>Whole-Genome Sequence of Microcystis aeruginosa TAIHU98, a Nontoxic Bloom-Forming Strain Isolated from Taihu Lake, China.</title>
        <authorList>
            <person name="Yang C."/>
            <person name="Zhang W."/>
            <person name="Ren M."/>
            <person name="Song L."/>
            <person name="Li T."/>
            <person name="Zhao J."/>
        </authorList>
    </citation>
    <scope>NUCLEOTIDE SEQUENCE [LARGE SCALE GENOMIC DNA]</scope>
    <source>
        <strain evidence="1 2">TAIHU98</strain>
    </source>
</reference>
<sequence>MTKGQLNKGGGDGFQLALMGSIIDKLINIIYKVFLTFFVSNLPER</sequence>
<evidence type="ECO:0000313" key="2">
    <source>
        <dbReference type="Proteomes" id="UP000010932"/>
    </source>
</evidence>
<dbReference type="Proteomes" id="UP000010932">
    <property type="component" value="Unassembled WGS sequence"/>
</dbReference>
<dbReference type="PATRIC" id="fig|1134457.3.peg.1482"/>
<dbReference type="EMBL" id="ANKQ01000001">
    <property type="protein sequence ID" value="ELP55767.1"/>
    <property type="molecule type" value="Genomic_DNA"/>
</dbReference>
<organism evidence="1 2">
    <name type="scientific">Microcystis aeruginosa TAIHU98</name>
    <dbReference type="NCBI Taxonomy" id="1134457"/>
    <lineage>
        <taxon>Bacteria</taxon>
        <taxon>Bacillati</taxon>
        <taxon>Cyanobacteriota</taxon>
        <taxon>Cyanophyceae</taxon>
        <taxon>Oscillatoriophycideae</taxon>
        <taxon>Chroococcales</taxon>
        <taxon>Microcystaceae</taxon>
        <taxon>Microcystis</taxon>
    </lineage>
</organism>
<comment type="caution">
    <text evidence="1">The sequence shown here is derived from an EMBL/GenBank/DDBJ whole genome shotgun (WGS) entry which is preliminary data.</text>
</comment>
<evidence type="ECO:0000313" key="1">
    <source>
        <dbReference type="EMBL" id="ELP55767.1"/>
    </source>
</evidence>
<proteinExistence type="predicted"/>